<evidence type="ECO:0000313" key="9">
    <source>
        <dbReference type="EMBL" id="KAJ8718802.1"/>
    </source>
</evidence>
<evidence type="ECO:0000256" key="2">
    <source>
        <dbReference type="ARBA" id="ARBA00022737"/>
    </source>
</evidence>
<organism evidence="9 10">
    <name type="scientific">Mythimna separata</name>
    <name type="common">Oriental armyworm</name>
    <name type="synonym">Pseudaletia separata</name>
    <dbReference type="NCBI Taxonomy" id="271217"/>
    <lineage>
        <taxon>Eukaryota</taxon>
        <taxon>Metazoa</taxon>
        <taxon>Ecdysozoa</taxon>
        <taxon>Arthropoda</taxon>
        <taxon>Hexapoda</taxon>
        <taxon>Insecta</taxon>
        <taxon>Pterygota</taxon>
        <taxon>Neoptera</taxon>
        <taxon>Endopterygota</taxon>
        <taxon>Lepidoptera</taxon>
        <taxon>Glossata</taxon>
        <taxon>Ditrysia</taxon>
        <taxon>Noctuoidea</taxon>
        <taxon>Noctuidae</taxon>
        <taxon>Noctuinae</taxon>
        <taxon>Hadenini</taxon>
        <taxon>Mythimna</taxon>
    </lineage>
</organism>
<dbReference type="InterPro" id="IPR013087">
    <property type="entry name" value="Znf_C2H2_type"/>
</dbReference>
<feature type="domain" description="C2H2-type" evidence="8">
    <location>
        <begin position="127"/>
        <end position="154"/>
    </location>
</feature>
<dbReference type="SUPFAM" id="SSF57667">
    <property type="entry name" value="beta-beta-alpha zinc fingers"/>
    <property type="match status" value="6"/>
</dbReference>
<dbReference type="InterPro" id="IPR050826">
    <property type="entry name" value="Krueppel_C2H2_ZnFinger"/>
</dbReference>
<dbReference type="SMART" id="SM00355">
    <property type="entry name" value="ZnF_C2H2"/>
    <property type="match status" value="16"/>
</dbReference>
<dbReference type="GO" id="GO:0008270">
    <property type="term" value="F:zinc ion binding"/>
    <property type="evidence" value="ECO:0007669"/>
    <property type="project" value="UniProtKB-KW"/>
</dbReference>
<sequence>MASPTQPAGLGSPTQPEGAGWLEQAETVLGRKLTSIDLVGGIYCSICQSTFGNKKDYDSHYVDHDIGDADIGYTCVVCRKQFTGYPSFRNHCYLIHVAKNKHKCIHCSRTFSKQSILNSHIDTTHNFKCEPCQKQFPSKKELHTHQIIHGKDKPPYNCQECGETIESIDMCEYHIDEHCTALYSCPICNDETTNNKLDAAKHLTKHFGEVLIDKYISDSKIGEDCSIDILGGVLCNYCDELFKNRIEFDTHFATEHGDLPLVYSCNICGKQYDKYHLFGDHCYNHMTKGRFECTDCGKTFPRLSLLVTHTDAYHSSGSVEKPFLCGECGRGFKSPNRLREHTRVVHSTSNMRCTEDGCHMLLSSLKELLVHQRSHRCRDTWCRQCGLQFVSLAACERHLDVHRKKHYACPVCRRSYREKYLILKHIPTHFECVLHVCKVCGKVFNLRSRLVQHSKTHSDLRAHKCTVCNKGFMKASMLQQHLNIHTGFRPYKCTECSKTFASYPNWHKHMRRMHNLEKQDNRKQKKNDNTTPELPSPPPVTKIENHDAKMKIESGIDSTSSEMSLEAYTFTESDDSTMDSLDPTVIEKDWCISNESSIIDDSLQYTDMLPVNNTTFDFEVSEHTVAASPGVGSAGGAVLREYGPEFNVLLGDAAGPVIDLDDHYLPHIDPLLTIKPQPLPPGPLDAAPAWEPLITKVYSAYDDSDLNRLSIINTDIY</sequence>
<dbReference type="Gene3D" id="3.30.160.60">
    <property type="entry name" value="Classic Zinc Finger"/>
    <property type="match status" value="8"/>
</dbReference>
<keyword evidence="4" id="KW-0862">Zinc</keyword>
<dbReference type="FunFam" id="3.30.160.60:FF:000100">
    <property type="entry name" value="Zinc finger 45-like"/>
    <property type="match status" value="1"/>
</dbReference>
<reference evidence="9" key="1">
    <citation type="submission" date="2023-03" db="EMBL/GenBank/DDBJ databases">
        <title>Chromosome-level genomes of two armyworms, Mythimna separata and Mythimna loreyi, provide insights into the biosynthesis and reception of sex pheromones.</title>
        <authorList>
            <person name="Zhao H."/>
        </authorList>
    </citation>
    <scope>NUCLEOTIDE SEQUENCE</scope>
    <source>
        <strain evidence="9">BeijingLab</strain>
        <tissue evidence="9">Pupa</tissue>
    </source>
</reference>
<feature type="domain" description="C2H2-type" evidence="8">
    <location>
        <begin position="102"/>
        <end position="130"/>
    </location>
</feature>
<accession>A0AAD8DRR1</accession>
<evidence type="ECO:0000313" key="10">
    <source>
        <dbReference type="Proteomes" id="UP001231518"/>
    </source>
</evidence>
<comment type="caution">
    <text evidence="9">The sequence shown here is derived from an EMBL/GenBank/DDBJ whole genome shotgun (WGS) entry which is preliminary data.</text>
</comment>
<gene>
    <name evidence="9" type="ORF">PYW07_016358</name>
</gene>
<keyword evidence="10" id="KW-1185">Reference proteome</keyword>
<dbReference type="Proteomes" id="UP001231518">
    <property type="component" value="Chromosome 8"/>
</dbReference>
<feature type="compositionally biased region" description="Basic and acidic residues" evidence="7">
    <location>
        <begin position="517"/>
        <end position="528"/>
    </location>
</feature>
<dbReference type="Pfam" id="PF13912">
    <property type="entry name" value="zf-C2H2_6"/>
    <property type="match status" value="1"/>
</dbReference>
<feature type="domain" description="C2H2-type" evidence="8">
    <location>
        <begin position="491"/>
        <end position="519"/>
    </location>
</feature>
<protein>
    <recommendedName>
        <fullName evidence="8">C2H2-type domain-containing protein</fullName>
    </recommendedName>
</protein>
<dbReference type="FunFam" id="3.30.160.60:FF:000446">
    <property type="entry name" value="Zinc finger protein"/>
    <property type="match status" value="1"/>
</dbReference>
<dbReference type="Pfam" id="PF00096">
    <property type="entry name" value="zf-C2H2"/>
    <property type="match status" value="4"/>
</dbReference>
<dbReference type="Pfam" id="PF12874">
    <property type="entry name" value="zf-met"/>
    <property type="match status" value="1"/>
</dbReference>
<proteinExistence type="predicted"/>
<feature type="domain" description="C2H2-type" evidence="8">
    <location>
        <begin position="435"/>
        <end position="462"/>
    </location>
</feature>
<feature type="domain" description="C2H2-type" evidence="8">
    <location>
        <begin position="407"/>
        <end position="429"/>
    </location>
</feature>
<feature type="domain" description="C2H2-type" evidence="8">
    <location>
        <begin position="323"/>
        <end position="351"/>
    </location>
</feature>
<dbReference type="PROSITE" id="PS00028">
    <property type="entry name" value="ZINC_FINGER_C2H2_1"/>
    <property type="match status" value="10"/>
</dbReference>
<feature type="region of interest" description="Disordered" evidence="7">
    <location>
        <begin position="517"/>
        <end position="546"/>
    </location>
</feature>
<feature type="domain" description="C2H2-type" evidence="8">
    <location>
        <begin position="73"/>
        <end position="101"/>
    </location>
</feature>
<keyword evidence="5" id="KW-0539">Nucleus</keyword>
<feature type="domain" description="C2H2-type" evidence="8">
    <location>
        <begin position="291"/>
        <end position="319"/>
    </location>
</feature>
<keyword evidence="2" id="KW-0677">Repeat</keyword>
<keyword evidence="1" id="KW-0479">Metal-binding</keyword>
<dbReference type="AlphaFoldDB" id="A0AAD8DRR1"/>
<evidence type="ECO:0000256" key="5">
    <source>
        <dbReference type="ARBA" id="ARBA00023242"/>
    </source>
</evidence>
<evidence type="ECO:0000256" key="6">
    <source>
        <dbReference type="PROSITE-ProRule" id="PRU00042"/>
    </source>
</evidence>
<name>A0AAD8DRR1_MYTSE</name>
<keyword evidence="3 6" id="KW-0863">Zinc-finger</keyword>
<dbReference type="GO" id="GO:0005634">
    <property type="term" value="C:nucleus"/>
    <property type="evidence" value="ECO:0007669"/>
    <property type="project" value="UniProtKB-ARBA"/>
</dbReference>
<dbReference type="EMBL" id="JARGEI010000015">
    <property type="protein sequence ID" value="KAJ8718802.1"/>
    <property type="molecule type" value="Genomic_DNA"/>
</dbReference>
<dbReference type="PANTHER" id="PTHR24377">
    <property type="entry name" value="IP01015P-RELATED"/>
    <property type="match status" value="1"/>
</dbReference>
<evidence type="ECO:0000256" key="3">
    <source>
        <dbReference type="ARBA" id="ARBA00022771"/>
    </source>
</evidence>
<dbReference type="InterPro" id="IPR036236">
    <property type="entry name" value="Znf_C2H2_sf"/>
</dbReference>
<evidence type="ECO:0000256" key="4">
    <source>
        <dbReference type="ARBA" id="ARBA00022833"/>
    </source>
</evidence>
<evidence type="ECO:0000256" key="1">
    <source>
        <dbReference type="ARBA" id="ARBA00022723"/>
    </source>
</evidence>
<feature type="domain" description="C2H2-type" evidence="8">
    <location>
        <begin position="463"/>
        <end position="490"/>
    </location>
</feature>
<evidence type="ECO:0000259" key="8">
    <source>
        <dbReference type="PROSITE" id="PS50157"/>
    </source>
</evidence>
<evidence type="ECO:0000256" key="7">
    <source>
        <dbReference type="SAM" id="MobiDB-lite"/>
    </source>
</evidence>
<dbReference type="PROSITE" id="PS50157">
    <property type="entry name" value="ZINC_FINGER_C2H2_2"/>
    <property type="match status" value="9"/>
</dbReference>